<proteinExistence type="predicted"/>
<sequence length="120" mass="13528">MAEETKKEVGENKHLTTDEIRAIIDLAKQPGLRFTVDLYLLDYIKHCFLEDGQLSANIDKLNSALEHLENPEARKGVEDVLSSLKCVQSEYSEYIEDMRVLSNGEYPGPRGAGQLVETMN</sequence>
<reference evidence="2" key="1">
    <citation type="submission" date="2017-02" db="EMBL/GenBank/DDBJ databases">
        <authorList>
            <person name="Varghese N."/>
            <person name="Submissions S."/>
        </authorList>
    </citation>
    <scope>NUCLEOTIDE SEQUENCE [LARGE SCALE GENOMIC DNA]</scope>
    <source>
        <strain evidence="2">DSM 22385</strain>
    </source>
</reference>
<dbReference type="EMBL" id="FUYR01000004">
    <property type="protein sequence ID" value="SKB85464.1"/>
    <property type="molecule type" value="Genomic_DNA"/>
</dbReference>
<dbReference type="Proteomes" id="UP000189981">
    <property type="component" value="Unassembled WGS sequence"/>
</dbReference>
<keyword evidence="2" id="KW-1185">Reference proteome</keyword>
<accession>A0A1T5END7</accession>
<dbReference type="RefSeq" id="WP_079703596.1">
    <property type="nucleotide sequence ID" value="NZ_FUYR01000004.1"/>
</dbReference>
<organism evidence="1 2">
    <name type="scientific">Daejeonella lutea</name>
    <dbReference type="NCBI Taxonomy" id="572036"/>
    <lineage>
        <taxon>Bacteria</taxon>
        <taxon>Pseudomonadati</taxon>
        <taxon>Bacteroidota</taxon>
        <taxon>Sphingobacteriia</taxon>
        <taxon>Sphingobacteriales</taxon>
        <taxon>Sphingobacteriaceae</taxon>
        <taxon>Daejeonella</taxon>
    </lineage>
</organism>
<name>A0A1T5END7_9SPHI</name>
<protein>
    <submittedName>
        <fullName evidence="1">Uncharacterized protein</fullName>
    </submittedName>
</protein>
<dbReference type="AlphaFoldDB" id="A0A1T5END7"/>
<evidence type="ECO:0000313" key="2">
    <source>
        <dbReference type="Proteomes" id="UP000189981"/>
    </source>
</evidence>
<evidence type="ECO:0000313" key="1">
    <source>
        <dbReference type="EMBL" id="SKB85464.1"/>
    </source>
</evidence>
<gene>
    <name evidence="1" type="ORF">SAMN05661099_3076</name>
</gene>